<dbReference type="Gene3D" id="3.10.50.30">
    <property type="entry name" value="Transcription elongation factor, GreA/GreB, C-terminal domain"/>
    <property type="match status" value="1"/>
</dbReference>
<dbReference type="GO" id="GO:0032784">
    <property type="term" value="P:regulation of DNA-templated transcription elongation"/>
    <property type="evidence" value="ECO:0007669"/>
    <property type="project" value="InterPro"/>
</dbReference>
<dbReference type="AlphaFoldDB" id="A0A432V8A6"/>
<sequence length="182" mass="19184">MSDKPHCLLTSKDFAILETMRERMDTGDAALAALLRRKLESARVVFRDEIPAGVVTLNSRVAYSIDGQPAGTHLLVQGGSEDLPEGVISISTARGLGLLGLSEGQSIAVEHPGKGGETLLVEQVTFQPEADLHRRECMPTMGSVVSGAGATAQVVSLHAFRRAQPQAAFDGPEDDDPGPQAA</sequence>
<dbReference type="Proteomes" id="UP000281647">
    <property type="component" value="Unassembled WGS sequence"/>
</dbReference>
<proteinExistence type="predicted"/>
<dbReference type="SUPFAM" id="SSF54534">
    <property type="entry name" value="FKBP-like"/>
    <property type="match status" value="1"/>
</dbReference>
<keyword evidence="1" id="KW-0418">Kinase</keyword>
<dbReference type="GO" id="GO:0016301">
    <property type="term" value="F:kinase activity"/>
    <property type="evidence" value="ECO:0007669"/>
    <property type="project" value="UniProtKB-KW"/>
</dbReference>
<keyword evidence="2" id="KW-1185">Reference proteome</keyword>
<accession>A0A432V8A6</accession>
<comment type="caution">
    <text evidence="1">The sequence shown here is derived from an EMBL/GenBank/DDBJ whole genome shotgun (WGS) entry which is preliminary data.</text>
</comment>
<evidence type="ECO:0000313" key="2">
    <source>
        <dbReference type="Proteomes" id="UP000281647"/>
    </source>
</evidence>
<dbReference type="InterPro" id="IPR036953">
    <property type="entry name" value="GreA/GreB_C_sf"/>
</dbReference>
<protein>
    <submittedName>
        <fullName evidence="1">Nucleoside-diphosphate kinase</fullName>
    </submittedName>
</protein>
<name>A0A432V8A6_9HYPH</name>
<dbReference type="EMBL" id="RKST01000006">
    <property type="protein sequence ID" value="RUM98389.1"/>
    <property type="molecule type" value="Genomic_DNA"/>
</dbReference>
<dbReference type="GO" id="GO:0003677">
    <property type="term" value="F:DNA binding"/>
    <property type="evidence" value="ECO:0007669"/>
    <property type="project" value="InterPro"/>
</dbReference>
<gene>
    <name evidence="1" type="ORF">EET67_07040</name>
</gene>
<dbReference type="OrthoDB" id="7873913at2"/>
<keyword evidence="1" id="KW-0808">Transferase</keyword>
<organism evidence="1 2">
    <name type="scientific">Borborobacter arsenicus</name>
    <dbReference type="NCBI Taxonomy" id="1851146"/>
    <lineage>
        <taxon>Bacteria</taxon>
        <taxon>Pseudomonadati</taxon>
        <taxon>Pseudomonadota</taxon>
        <taxon>Alphaproteobacteria</taxon>
        <taxon>Hyphomicrobiales</taxon>
        <taxon>Phyllobacteriaceae</taxon>
        <taxon>Borborobacter</taxon>
    </lineage>
</organism>
<dbReference type="RefSeq" id="WP_128626242.1">
    <property type="nucleotide sequence ID" value="NZ_RKST01000006.1"/>
</dbReference>
<reference evidence="1 2" key="1">
    <citation type="submission" date="2018-11" db="EMBL/GenBank/DDBJ databases">
        <title>Pseudaminobacter arsenicus sp. nov., an arsenic-resistant bacterium isolated from arsenic-rich aquifers.</title>
        <authorList>
            <person name="Mu Y."/>
        </authorList>
    </citation>
    <scope>NUCLEOTIDE SEQUENCE [LARGE SCALE GENOMIC DNA]</scope>
    <source>
        <strain evidence="1 2">CB3</strain>
    </source>
</reference>
<evidence type="ECO:0000313" key="1">
    <source>
        <dbReference type="EMBL" id="RUM98389.1"/>
    </source>
</evidence>